<evidence type="ECO:0000313" key="2">
    <source>
        <dbReference type="Proteomes" id="UP000199513"/>
    </source>
</evidence>
<sequence length="457" mass="52712">MVAVKCYETPAFAKPFPLVAILRNNGTMENQNYIFEIFCIDVNGQTEIKSETNLIQALCFTTKLWSSEVKDTSSNGRWTINDEKSKISVRIKSVDTTKVLTGYFEVAFNIKVESTDFEALESFRLKLLRHIKGKLSFSHIRVLSDDISTAIAQELYPQINKVESLLRRYLAKFFIQRVGLDWWETTAPKSMIDKVKIRKSDRKDEFSTLCETDVSLADFDDLGELIYKQSSGLNTPEKVTEKIAKISSLEELENFKTELKGNYTKYFKEFFRDKEFEQKWKELFKIRNKVAHHGVFYKNELDRGLELASSLSAIILDAENNIDEMTFSVEEKEAIRNATIEAIESVEVIQNQVEEDTENTNSVVGLKILGKIELPNSSSYKGYYKAITEEELLNELHLCEDARNYVGLKWFVTQYLAEKEFSIGLSYSLINILADKNKIELYDIQEGYVIKAIRLKK</sequence>
<name>A0A1I2JUL3_9BACT</name>
<accession>A0A1I2JUL3</accession>
<dbReference type="AlphaFoldDB" id="A0A1I2JUL3"/>
<evidence type="ECO:0000313" key="1">
    <source>
        <dbReference type="EMBL" id="SFF57869.1"/>
    </source>
</evidence>
<proteinExistence type="predicted"/>
<dbReference type="Proteomes" id="UP000199513">
    <property type="component" value="Unassembled WGS sequence"/>
</dbReference>
<dbReference type="EMBL" id="FONY01000065">
    <property type="protein sequence ID" value="SFF57869.1"/>
    <property type="molecule type" value="Genomic_DNA"/>
</dbReference>
<organism evidence="1 2">
    <name type="scientific">Thermoflexibacter ruber</name>
    <dbReference type="NCBI Taxonomy" id="1003"/>
    <lineage>
        <taxon>Bacteria</taxon>
        <taxon>Pseudomonadati</taxon>
        <taxon>Bacteroidota</taxon>
        <taxon>Cytophagia</taxon>
        <taxon>Cytophagales</taxon>
        <taxon>Thermoflexibacteraceae</taxon>
        <taxon>Thermoflexibacter</taxon>
    </lineage>
</organism>
<protein>
    <submittedName>
        <fullName evidence="1">Uncharacterized protein</fullName>
    </submittedName>
</protein>
<dbReference type="STRING" id="1003.SAMN04488541_106515"/>
<reference evidence="1 2" key="1">
    <citation type="submission" date="2016-10" db="EMBL/GenBank/DDBJ databases">
        <authorList>
            <person name="de Groot N.N."/>
        </authorList>
    </citation>
    <scope>NUCLEOTIDE SEQUENCE [LARGE SCALE GENOMIC DNA]</scope>
    <source>
        <strain>GEY</strain>
        <strain evidence="2">DSM 9560</strain>
    </source>
</reference>
<keyword evidence="2" id="KW-1185">Reference proteome</keyword>
<gene>
    <name evidence="1" type="ORF">SAMN04488541_106515</name>
</gene>